<reference evidence="1 2" key="1">
    <citation type="submission" date="2020-03" db="EMBL/GenBank/DDBJ databases">
        <title>Whole genome shotgun sequence of Phytohabitans suffuscus NBRC 105367.</title>
        <authorList>
            <person name="Komaki H."/>
            <person name="Tamura T."/>
        </authorList>
    </citation>
    <scope>NUCLEOTIDE SEQUENCE [LARGE SCALE GENOMIC DNA]</scope>
    <source>
        <strain evidence="1 2">NBRC 105367</strain>
    </source>
</reference>
<name>A0A6F8YBP5_9ACTN</name>
<accession>A0A6F8YBP5</accession>
<reference evidence="1 2" key="2">
    <citation type="submission" date="2020-03" db="EMBL/GenBank/DDBJ databases">
        <authorList>
            <person name="Ichikawa N."/>
            <person name="Kimura A."/>
            <person name="Kitahashi Y."/>
            <person name="Uohara A."/>
        </authorList>
    </citation>
    <scope>NUCLEOTIDE SEQUENCE [LARGE SCALE GENOMIC DNA]</scope>
    <source>
        <strain evidence="1 2">NBRC 105367</strain>
    </source>
</reference>
<gene>
    <name evidence="1" type="ORF">Psuf_008290</name>
</gene>
<dbReference type="Proteomes" id="UP000503011">
    <property type="component" value="Chromosome"/>
</dbReference>
<proteinExistence type="predicted"/>
<organism evidence="1 2">
    <name type="scientific">Phytohabitans suffuscus</name>
    <dbReference type="NCBI Taxonomy" id="624315"/>
    <lineage>
        <taxon>Bacteria</taxon>
        <taxon>Bacillati</taxon>
        <taxon>Actinomycetota</taxon>
        <taxon>Actinomycetes</taxon>
        <taxon>Micromonosporales</taxon>
        <taxon>Micromonosporaceae</taxon>
    </lineage>
</organism>
<evidence type="ECO:0000313" key="1">
    <source>
        <dbReference type="EMBL" id="BCB83516.1"/>
    </source>
</evidence>
<dbReference type="EMBL" id="AP022871">
    <property type="protein sequence ID" value="BCB83516.1"/>
    <property type="molecule type" value="Genomic_DNA"/>
</dbReference>
<dbReference type="KEGG" id="psuu:Psuf_008290"/>
<keyword evidence="2" id="KW-1185">Reference proteome</keyword>
<protein>
    <submittedName>
        <fullName evidence="1">Uncharacterized protein</fullName>
    </submittedName>
</protein>
<sequence length="69" mass="7194">MVVATPRPTDGAMPQSVHASIFSMEVPASRAIDPQYCATGPHGPLVRQIRTRSGAVPNPVALPEAEMGA</sequence>
<evidence type="ECO:0000313" key="2">
    <source>
        <dbReference type="Proteomes" id="UP000503011"/>
    </source>
</evidence>
<dbReference type="AlphaFoldDB" id="A0A6F8YBP5"/>